<keyword evidence="1" id="KW-0812">Transmembrane</keyword>
<accession>A0ABR0FMW7</accession>
<evidence type="ECO:0000313" key="4">
    <source>
        <dbReference type="Proteomes" id="UP001322138"/>
    </source>
</evidence>
<dbReference type="Pfam" id="PF00583">
    <property type="entry name" value="Acetyltransf_1"/>
    <property type="match status" value="1"/>
</dbReference>
<evidence type="ECO:0000259" key="2">
    <source>
        <dbReference type="PROSITE" id="PS51186"/>
    </source>
</evidence>
<gene>
    <name evidence="3" type="ORF">QC761_000820</name>
</gene>
<reference evidence="3 4" key="1">
    <citation type="journal article" date="2023" name="bioRxiv">
        <title>High-quality genome assemblies of four members of thePodospora anserinaspecies complex.</title>
        <authorList>
            <person name="Ament-Velasquez S.L."/>
            <person name="Vogan A.A."/>
            <person name="Wallerman O."/>
            <person name="Hartmann F."/>
            <person name="Gautier V."/>
            <person name="Silar P."/>
            <person name="Giraud T."/>
            <person name="Johannesson H."/>
        </authorList>
    </citation>
    <scope>NUCLEOTIDE SEQUENCE [LARGE SCALE GENOMIC DNA]</scope>
    <source>
        <strain evidence="3 4">CBS 112042</strain>
    </source>
</reference>
<sequence>MTHSNRSCHWRFTSLIIFVTDHHLVILLIWHETTLNAKMNPTASWRPMYNHDLSAVMLVADEIHSGLPEGASVFAERVELFPEGCIVLESRQEICGYIVSHPIPRRCPPALDNLLVEIPPTADHYYIHDLAIRPSFQGRGLAAEGIKKVLDVARNYRTTCLISVYGTLAFWKRFGFEPGMDDVDMSAKLRGYGNDAMYLECQNTTEQAPV</sequence>
<name>A0ABR0FMW7_9PEZI</name>
<keyword evidence="1" id="KW-1133">Transmembrane helix</keyword>
<keyword evidence="1" id="KW-0472">Membrane</keyword>
<keyword evidence="4" id="KW-1185">Reference proteome</keyword>
<evidence type="ECO:0000256" key="1">
    <source>
        <dbReference type="SAM" id="Phobius"/>
    </source>
</evidence>
<dbReference type="InterPro" id="IPR016181">
    <property type="entry name" value="Acyl_CoA_acyltransferase"/>
</dbReference>
<comment type="caution">
    <text evidence="3">The sequence shown here is derived from an EMBL/GenBank/DDBJ whole genome shotgun (WGS) entry which is preliminary data.</text>
</comment>
<dbReference type="Proteomes" id="UP001322138">
    <property type="component" value="Unassembled WGS sequence"/>
</dbReference>
<dbReference type="PROSITE" id="PS51186">
    <property type="entry name" value="GNAT"/>
    <property type="match status" value="1"/>
</dbReference>
<dbReference type="RefSeq" id="XP_062734175.1">
    <property type="nucleotide sequence ID" value="XM_062871878.1"/>
</dbReference>
<protein>
    <recommendedName>
        <fullName evidence="2">N-acetyltransferase domain-containing protein</fullName>
    </recommendedName>
</protein>
<evidence type="ECO:0000313" key="3">
    <source>
        <dbReference type="EMBL" id="KAK4645199.1"/>
    </source>
</evidence>
<organism evidence="3 4">
    <name type="scientific">Podospora bellae-mahoneyi</name>
    <dbReference type="NCBI Taxonomy" id="2093777"/>
    <lineage>
        <taxon>Eukaryota</taxon>
        <taxon>Fungi</taxon>
        <taxon>Dikarya</taxon>
        <taxon>Ascomycota</taxon>
        <taxon>Pezizomycotina</taxon>
        <taxon>Sordariomycetes</taxon>
        <taxon>Sordariomycetidae</taxon>
        <taxon>Sordariales</taxon>
        <taxon>Podosporaceae</taxon>
        <taxon>Podospora</taxon>
    </lineage>
</organism>
<dbReference type="InterPro" id="IPR000182">
    <property type="entry name" value="GNAT_dom"/>
</dbReference>
<feature type="transmembrane region" description="Helical" evidence="1">
    <location>
        <begin position="12"/>
        <end position="30"/>
    </location>
</feature>
<dbReference type="Gene3D" id="3.40.630.30">
    <property type="match status" value="1"/>
</dbReference>
<dbReference type="CDD" id="cd04301">
    <property type="entry name" value="NAT_SF"/>
    <property type="match status" value="1"/>
</dbReference>
<proteinExistence type="predicted"/>
<dbReference type="EMBL" id="JAFFGZ010000004">
    <property type="protein sequence ID" value="KAK4645199.1"/>
    <property type="molecule type" value="Genomic_DNA"/>
</dbReference>
<dbReference type="GeneID" id="87890945"/>
<feature type="domain" description="N-acetyltransferase" evidence="2">
    <location>
        <begin position="43"/>
        <end position="204"/>
    </location>
</feature>
<dbReference type="SUPFAM" id="SSF55729">
    <property type="entry name" value="Acyl-CoA N-acyltransferases (Nat)"/>
    <property type="match status" value="1"/>
</dbReference>